<proteinExistence type="predicted"/>
<dbReference type="WBParaSite" id="SPAL_0000368500.1">
    <property type="protein sequence ID" value="SPAL_0000368500.1"/>
    <property type="gene ID" value="SPAL_0000368500"/>
</dbReference>
<keyword evidence="1" id="KW-1185">Reference proteome</keyword>
<organism evidence="1 2">
    <name type="scientific">Strongyloides papillosus</name>
    <name type="common">Intestinal threadworm</name>
    <dbReference type="NCBI Taxonomy" id="174720"/>
    <lineage>
        <taxon>Eukaryota</taxon>
        <taxon>Metazoa</taxon>
        <taxon>Ecdysozoa</taxon>
        <taxon>Nematoda</taxon>
        <taxon>Chromadorea</taxon>
        <taxon>Rhabditida</taxon>
        <taxon>Tylenchina</taxon>
        <taxon>Panagrolaimomorpha</taxon>
        <taxon>Strongyloidoidea</taxon>
        <taxon>Strongyloididae</taxon>
        <taxon>Strongyloides</taxon>
    </lineage>
</organism>
<sequence>MYGYPTFDITFEDLEKIQSLSKKLHCAMKFTGSQLVNVSMFKKWLLIYKEQLNIKEGEIESTVEDDTPYGWSSITNYMVNHLIFIPVGEVQEWNDVYFYEEFVVLKKVTIYDFKFDDSCCTAAIDKCEAKEIIRMGVDAYNMIKRPEILEIQKRYYNEPEDEVLEEEDDLINYGDGPTQEDFDSIPQEINDGPFDSDDENMNSPLPEKKEIIVSDEVMHEEVVSLFYECNIVAKAFIQLKRSSNESKRLCPIIPHIHLTNHSRNRPFTK</sequence>
<reference evidence="2" key="1">
    <citation type="submission" date="2017-02" db="UniProtKB">
        <authorList>
            <consortium name="WormBaseParasite"/>
        </authorList>
    </citation>
    <scope>IDENTIFICATION</scope>
</reference>
<evidence type="ECO:0000313" key="1">
    <source>
        <dbReference type="Proteomes" id="UP000046392"/>
    </source>
</evidence>
<dbReference type="AlphaFoldDB" id="A0A0N5BCD6"/>
<dbReference type="Proteomes" id="UP000046392">
    <property type="component" value="Unplaced"/>
</dbReference>
<name>A0A0N5BCD6_STREA</name>
<protein>
    <submittedName>
        <fullName evidence="2">DBD_Tnp_Mut domain-containing protein</fullName>
    </submittedName>
</protein>
<accession>A0A0N5BCD6</accession>
<evidence type="ECO:0000313" key="2">
    <source>
        <dbReference type="WBParaSite" id="SPAL_0000368500.1"/>
    </source>
</evidence>